<dbReference type="EMBL" id="FN649760">
    <property type="protein sequence ID" value="CBJ31022.1"/>
    <property type="molecule type" value="Genomic_DNA"/>
</dbReference>
<feature type="compositionally biased region" description="Low complexity" evidence="1">
    <location>
        <begin position="246"/>
        <end position="264"/>
    </location>
</feature>
<gene>
    <name evidence="3" type="ORF">Esi_0228_0047</name>
</gene>
<dbReference type="AlphaFoldDB" id="D7FS81"/>
<feature type="region of interest" description="Disordered" evidence="1">
    <location>
        <begin position="115"/>
        <end position="141"/>
    </location>
</feature>
<protein>
    <submittedName>
        <fullName evidence="3">Uncharacterized protein</fullName>
    </submittedName>
</protein>
<name>D7FS81_ECTSI</name>
<organism evidence="3 4">
    <name type="scientific">Ectocarpus siliculosus</name>
    <name type="common">Brown alga</name>
    <name type="synonym">Conferva siliculosa</name>
    <dbReference type="NCBI Taxonomy" id="2880"/>
    <lineage>
        <taxon>Eukaryota</taxon>
        <taxon>Sar</taxon>
        <taxon>Stramenopiles</taxon>
        <taxon>Ochrophyta</taxon>
        <taxon>PX clade</taxon>
        <taxon>Phaeophyceae</taxon>
        <taxon>Ectocarpales</taxon>
        <taxon>Ectocarpaceae</taxon>
        <taxon>Ectocarpus</taxon>
    </lineage>
</organism>
<dbReference type="OrthoDB" id="10360049at2759"/>
<dbReference type="Proteomes" id="UP000002630">
    <property type="component" value="Unassembled WGS sequence"/>
</dbReference>
<dbReference type="InParanoid" id="D7FS81"/>
<evidence type="ECO:0000256" key="2">
    <source>
        <dbReference type="SAM" id="SignalP"/>
    </source>
</evidence>
<sequence>MAGPTKERVFIHYVLGKMLMLFFLCHPGTLATCDGQAYLRNRYANRDLVKTESELEDHRRHYKRRDVSEFAMRVGVPEEILQSKAGVDDNYTPDWAPTLEQRFHSTVVAWLRKGGSTADQDKPATTTGATHTNAGSTANTASTTTAADAAATMAAVRVATRGMAFVPTPHTRGRVTGVHRRASTSGALTARQRWVSPLAEVGSNPRRCSECSGCRRLRSARRGSAGNPQMLLSRFRGRGFPLRRGIFGGASEADGGGSSSKDSNSGGGGGEDCVQDEIRDQAAATTYNSAETLEGPERPLTGNGDSGGGGSRSSVLSTFLGGAADAYDSALDFVGCALVTSPLGKRYLSGASDGYNTVSTIRRTGGGPADMNSGSAYDLVGFSNIDPFEASGRGGGGNRFLG</sequence>
<feature type="compositionally biased region" description="Low complexity" evidence="1">
    <location>
        <begin position="124"/>
        <end position="141"/>
    </location>
</feature>
<proteinExistence type="predicted"/>
<feature type="chain" id="PRO_5003095835" evidence="2">
    <location>
        <begin position="32"/>
        <end position="402"/>
    </location>
</feature>
<accession>D7FS81</accession>
<feature type="signal peptide" evidence="2">
    <location>
        <begin position="1"/>
        <end position="31"/>
    </location>
</feature>
<evidence type="ECO:0000313" key="4">
    <source>
        <dbReference type="Proteomes" id="UP000002630"/>
    </source>
</evidence>
<feature type="region of interest" description="Disordered" evidence="1">
    <location>
        <begin position="246"/>
        <end position="274"/>
    </location>
</feature>
<evidence type="ECO:0000256" key="1">
    <source>
        <dbReference type="SAM" id="MobiDB-lite"/>
    </source>
</evidence>
<evidence type="ECO:0000313" key="3">
    <source>
        <dbReference type="EMBL" id="CBJ31022.1"/>
    </source>
</evidence>
<reference evidence="3 4" key="1">
    <citation type="journal article" date="2010" name="Nature">
        <title>The Ectocarpus genome and the independent evolution of multicellularity in brown algae.</title>
        <authorList>
            <person name="Cock J.M."/>
            <person name="Sterck L."/>
            <person name="Rouze P."/>
            <person name="Scornet D."/>
            <person name="Allen A.E."/>
            <person name="Amoutzias G."/>
            <person name="Anthouard V."/>
            <person name="Artiguenave F."/>
            <person name="Aury J.M."/>
            <person name="Badger J.H."/>
            <person name="Beszteri B."/>
            <person name="Billiau K."/>
            <person name="Bonnet E."/>
            <person name="Bothwell J.H."/>
            <person name="Bowler C."/>
            <person name="Boyen C."/>
            <person name="Brownlee C."/>
            <person name="Carrano C.J."/>
            <person name="Charrier B."/>
            <person name="Cho G.Y."/>
            <person name="Coelho S.M."/>
            <person name="Collen J."/>
            <person name="Corre E."/>
            <person name="Da Silva C."/>
            <person name="Delage L."/>
            <person name="Delaroque N."/>
            <person name="Dittami S.M."/>
            <person name="Doulbeau S."/>
            <person name="Elias M."/>
            <person name="Farnham G."/>
            <person name="Gachon C.M."/>
            <person name="Gschloessl B."/>
            <person name="Heesch S."/>
            <person name="Jabbari K."/>
            <person name="Jubin C."/>
            <person name="Kawai H."/>
            <person name="Kimura K."/>
            <person name="Kloareg B."/>
            <person name="Kupper F.C."/>
            <person name="Lang D."/>
            <person name="Le Bail A."/>
            <person name="Leblanc C."/>
            <person name="Lerouge P."/>
            <person name="Lohr M."/>
            <person name="Lopez P.J."/>
            <person name="Martens C."/>
            <person name="Maumus F."/>
            <person name="Michel G."/>
            <person name="Miranda-Saavedra D."/>
            <person name="Morales J."/>
            <person name="Moreau H."/>
            <person name="Motomura T."/>
            <person name="Nagasato C."/>
            <person name="Napoli C.A."/>
            <person name="Nelson D.R."/>
            <person name="Nyvall-Collen P."/>
            <person name="Peters A.F."/>
            <person name="Pommier C."/>
            <person name="Potin P."/>
            <person name="Poulain J."/>
            <person name="Quesneville H."/>
            <person name="Read B."/>
            <person name="Rensing S.A."/>
            <person name="Ritter A."/>
            <person name="Rousvoal S."/>
            <person name="Samanta M."/>
            <person name="Samson G."/>
            <person name="Schroeder D.C."/>
            <person name="Segurens B."/>
            <person name="Strittmatter M."/>
            <person name="Tonon T."/>
            <person name="Tregear J.W."/>
            <person name="Valentin K."/>
            <person name="von Dassow P."/>
            <person name="Yamagishi T."/>
            <person name="Van de Peer Y."/>
            <person name="Wincker P."/>
        </authorList>
    </citation>
    <scope>NUCLEOTIDE SEQUENCE [LARGE SCALE GENOMIC DNA]</scope>
    <source>
        <strain evidence="4">Ec32 / CCAP1310/4</strain>
    </source>
</reference>
<keyword evidence="2" id="KW-0732">Signal</keyword>
<keyword evidence="4" id="KW-1185">Reference proteome</keyword>
<feature type="region of interest" description="Disordered" evidence="1">
    <location>
        <begin position="287"/>
        <end position="312"/>
    </location>
</feature>